<accession>A0A7C9KIH1</accession>
<protein>
    <submittedName>
        <fullName evidence="3">DUF4255 domain-containing protein</fullName>
    </submittedName>
</protein>
<organism evidence="3 4">
    <name type="scientific">Sandarakinorhabdus fusca</name>
    <dbReference type="NCBI Taxonomy" id="1439888"/>
    <lineage>
        <taxon>Bacteria</taxon>
        <taxon>Pseudomonadati</taxon>
        <taxon>Pseudomonadota</taxon>
        <taxon>Alphaproteobacteria</taxon>
        <taxon>Sphingomonadales</taxon>
        <taxon>Sphingosinicellaceae</taxon>
        <taxon>Sandarakinorhabdus</taxon>
    </lineage>
</organism>
<evidence type="ECO:0000313" key="4">
    <source>
        <dbReference type="Proteomes" id="UP000481327"/>
    </source>
</evidence>
<reference evidence="3 4" key="1">
    <citation type="submission" date="2019-09" db="EMBL/GenBank/DDBJ databases">
        <title>Polymorphobacter sp. isolated from a lake in China.</title>
        <authorList>
            <person name="Liu Z."/>
        </authorList>
    </citation>
    <scope>NUCLEOTIDE SEQUENCE [LARGE SCALE GENOMIC DNA]</scope>
    <source>
        <strain evidence="3 4">D40P</strain>
    </source>
</reference>
<dbReference type="InterPro" id="IPR025351">
    <property type="entry name" value="Pvc16_N"/>
</dbReference>
<comment type="caution">
    <text evidence="3">The sequence shown here is derived from an EMBL/GenBank/DDBJ whole genome shotgun (WGS) entry which is preliminary data.</text>
</comment>
<dbReference type="EMBL" id="WIOL01000002">
    <property type="protein sequence ID" value="MQT17279.1"/>
    <property type="molecule type" value="Genomic_DNA"/>
</dbReference>
<feature type="compositionally biased region" description="Low complexity" evidence="1">
    <location>
        <begin position="24"/>
        <end position="40"/>
    </location>
</feature>
<gene>
    <name evidence="3" type="ORF">F3168_08375</name>
</gene>
<evidence type="ECO:0000259" key="2">
    <source>
        <dbReference type="Pfam" id="PF14065"/>
    </source>
</evidence>
<dbReference type="Proteomes" id="UP000481327">
    <property type="component" value="Unassembled WGS sequence"/>
</dbReference>
<feature type="compositionally biased region" description="Basic residues" evidence="1">
    <location>
        <begin position="41"/>
        <end position="50"/>
    </location>
</feature>
<dbReference type="AlphaFoldDB" id="A0A7C9KIH1"/>
<keyword evidence="4" id="KW-1185">Reference proteome</keyword>
<feature type="region of interest" description="Disordered" evidence="1">
    <location>
        <begin position="1"/>
        <end position="51"/>
    </location>
</feature>
<dbReference type="Pfam" id="PF14065">
    <property type="entry name" value="Pvc16_N"/>
    <property type="match status" value="1"/>
</dbReference>
<proteinExistence type="predicted"/>
<feature type="compositionally biased region" description="Basic residues" evidence="1">
    <location>
        <begin position="7"/>
        <end position="23"/>
    </location>
</feature>
<name>A0A7C9KIH1_9SPHN</name>
<evidence type="ECO:0000313" key="3">
    <source>
        <dbReference type="EMBL" id="MQT17279.1"/>
    </source>
</evidence>
<evidence type="ECO:0000256" key="1">
    <source>
        <dbReference type="SAM" id="MobiDB-lite"/>
    </source>
</evidence>
<feature type="domain" description="Pvc16 N-terminal" evidence="2">
    <location>
        <begin position="77"/>
        <end position="243"/>
    </location>
</feature>
<sequence length="470" mass="48893">MRPAAARCHHQHRPHRGSRRHRPAGPAGTIAQPGAAAQPRRLPRQARRKSAVSNHLAIANVTAAIGQIAHGAAQGAVGGVGIRYGRPNATDTGGRVNVYLYQIVPNAALRNADLPTRSGTGGLAGRPTAALDLHYLVSFYGNAQLFEPDRMAGAVVRDLHARPVLDAATLANAVASNAASLTGSNLGQTLERVTLTPMSLTIDDMSRLWSLFTQAPHTLSVAYRAGVVLIDALESGPAPAPVLRRGDDGRGVLTSIDRTPRLTTAWVGFAASVDRQPPLPSLPVAMPGTLLRIAGTDLDGERLDLHFVHPRRADRSLTIAAADRSASEIRLAIPDDGADWAAGLYAVTAEVVRDGTLLRAPLWPLVLAPRVTGLSPNPAGPAGGSVAITVTTAPIVLATQAASLRAGPITVAAEPRGLDSDPLVFILDPAPVLAGALVRLTVDGAESLPVVIDAVSGDFAFDDGQRLTIA</sequence>